<accession>A0ABT0S848</accession>
<organism evidence="2 3">
    <name type="scientific">Sphingomonas brevis</name>
    <dbReference type="NCBI Taxonomy" id="2908206"/>
    <lineage>
        <taxon>Bacteria</taxon>
        <taxon>Pseudomonadati</taxon>
        <taxon>Pseudomonadota</taxon>
        <taxon>Alphaproteobacteria</taxon>
        <taxon>Sphingomonadales</taxon>
        <taxon>Sphingomonadaceae</taxon>
        <taxon>Sphingomonas</taxon>
    </lineage>
</organism>
<evidence type="ECO:0000313" key="2">
    <source>
        <dbReference type="EMBL" id="MCL6740569.1"/>
    </source>
</evidence>
<gene>
    <name evidence="2" type="ORF">LZ518_05410</name>
</gene>
<evidence type="ECO:0000313" key="3">
    <source>
        <dbReference type="Proteomes" id="UP001165383"/>
    </source>
</evidence>
<sequence>MGYENLEVARLRVNRANDRHGEVESEPLAIAELFRLHGQQMKNLAADIASAGQVYDPPLVMPDGEIYVVFDGNRRVTCLKLLLEPNRAPSRDLQQYFRELRQNAQAALPTQLVCQVEDDRVLIDNILFRRHTGSQRGVGQLDWNDRAKLNFVERTGQGGGINVAAEVERFLAADERLPQGNIPWSTLTRLLSSEEFRNRAGISTAGRRFRLTHDHEAVADALHRIASDLANQVVTLGDLWNNEGKRAYLNRLEGEGVLPTEAERLEEPVAAGGAPRRPRRNPPPPRPPQTTFIPPDAPHIQWIAAQQRPRAIWEELQALTLSDHPNAVSALMRILLELTVESYIAEHALRTRDDLSRKVGAVAGDLLARGIIDQQYHDELDRMRRDDQLISVASMQRYIHSPDFAPMEGELRAYWARLGRFLVAALNR</sequence>
<evidence type="ECO:0008006" key="4">
    <source>
        <dbReference type="Google" id="ProtNLM"/>
    </source>
</evidence>
<dbReference type="EMBL" id="JAMGBB010000001">
    <property type="protein sequence ID" value="MCL6740569.1"/>
    <property type="molecule type" value="Genomic_DNA"/>
</dbReference>
<name>A0ABT0S848_9SPHN</name>
<dbReference type="SUPFAM" id="SSF110849">
    <property type="entry name" value="ParB/Sulfiredoxin"/>
    <property type="match status" value="1"/>
</dbReference>
<proteinExistence type="predicted"/>
<reference evidence="2" key="1">
    <citation type="submission" date="2022-05" db="EMBL/GenBank/DDBJ databases">
        <authorList>
            <person name="Jo J.-H."/>
            <person name="Im W.-T."/>
        </authorList>
    </citation>
    <scope>NUCLEOTIDE SEQUENCE</scope>
    <source>
        <strain evidence="2">RB56-2</strain>
    </source>
</reference>
<keyword evidence="3" id="KW-1185">Reference proteome</keyword>
<dbReference type="Proteomes" id="UP001165383">
    <property type="component" value="Unassembled WGS sequence"/>
</dbReference>
<dbReference type="InterPro" id="IPR036086">
    <property type="entry name" value="ParB/Sulfiredoxin_sf"/>
</dbReference>
<protein>
    <recommendedName>
        <fullName evidence="4">ParB/Sulfiredoxin domain-containing protein</fullName>
    </recommendedName>
</protein>
<comment type="caution">
    <text evidence="2">The sequence shown here is derived from an EMBL/GenBank/DDBJ whole genome shotgun (WGS) entry which is preliminary data.</text>
</comment>
<dbReference type="RefSeq" id="WP_249914994.1">
    <property type="nucleotide sequence ID" value="NZ_JAMGBB010000001.1"/>
</dbReference>
<evidence type="ECO:0000256" key="1">
    <source>
        <dbReference type="SAM" id="MobiDB-lite"/>
    </source>
</evidence>
<feature type="region of interest" description="Disordered" evidence="1">
    <location>
        <begin position="259"/>
        <end position="294"/>
    </location>
</feature>